<proteinExistence type="predicted"/>
<feature type="domain" description="Immunoglobulin I-set" evidence="1">
    <location>
        <begin position="29"/>
        <end position="63"/>
    </location>
</feature>
<name>A0A1A9V0P9_GLOAU</name>
<evidence type="ECO:0000259" key="1">
    <source>
        <dbReference type="Pfam" id="PF07679"/>
    </source>
</evidence>
<accession>A0A1A9V0P9</accession>
<sequence length="158" mass="18208">MELIGVDNWDKLSSENLRVDKDIHSAHLYFCTLEITNVTVEDAGKYRVAAQNVNGETNATICLNFSGYACVCKYEEFMNNVNCSNTDILYLGDETPLPENGVKATFVERPIIVQKDDNSLRVLYLTHQKALQSQKNEMNKDIRWERRFLVKCHRVDKD</sequence>
<evidence type="ECO:0000313" key="2">
    <source>
        <dbReference type="EnsemblMetazoa" id="GAUT021994-PA"/>
    </source>
</evidence>
<dbReference type="STRING" id="7395.A0A1A9V0P9"/>
<protein>
    <submittedName>
        <fullName evidence="2">I-set domain-containing protein</fullName>
    </submittedName>
</protein>
<dbReference type="Proteomes" id="UP000078200">
    <property type="component" value="Unassembled WGS sequence"/>
</dbReference>
<dbReference type="Gene3D" id="2.60.40.10">
    <property type="entry name" value="Immunoglobulins"/>
    <property type="match status" value="1"/>
</dbReference>
<dbReference type="InterPro" id="IPR036179">
    <property type="entry name" value="Ig-like_dom_sf"/>
</dbReference>
<dbReference type="CDD" id="cd00096">
    <property type="entry name" value="Ig"/>
    <property type="match status" value="1"/>
</dbReference>
<keyword evidence="3" id="KW-1185">Reference proteome</keyword>
<organism evidence="2 3">
    <name type="scientific">Glossina austeni</name>
    <name type="common">Savannah tsetse fly</name>
    <dbReference type="NCBI Taxonomy" id="7395"/>
    <lineage>
        <taxon>Eukaryota</taxon>
        <taxon>Metazoa</taxon>
        <taxon>Ecdysozoa</taxon>
        <taxon>Arthropoda</taxon>
        <taxon>Hexapoda</taxon>
        <taxon>Insecta</taxon>
        <taxon>Pterygota</taxon>
        <taxon>Neoptera</taxon>
        <taxon>Endopterygota</taxon>
        <taxon>Diptera</taxon>
        <taxon>Brachycera</taxon>
        <taxon>Muscomorpha</taxon>
        <taxon>Hippoboscoidea</taxon>
        <taxon>Glossinidae</taxon>
        <taxon>Glossina</taxon>
    </lineage>
</organism>
<dbReference type="SUPFAM" id="SSF48726">
    <property type="entry name" value="Immunoglobulin"/>
    <property type="match status" value="1"/>
</dbReference>
<dbReference type="AlphaFoldDB" id="A0A1A9V0P9"/>
<dbReference type="Pfam" id="PF07679">
    <property type="entry name" value="I-set"/>
    <property type="match status" value="1"/>
</dbReference>
<evidence type="ECO:0000313" key="3">
    <source>
        <dbReference type="Proteomes" id="UP000078200"/>
    </source>
</evidence>
<dbReference type="EnsemblMetazoa" id="GAUT021994-RA">
    <property type="protein sequence ID" value="GAUT021994-PA"/>
    <property type="gene ID" value="GAUT021994"/>
</dbReference>
<dbReference type="InterPro" id="IPR013098">
    <property type="entry name" value="Ig_I-set"/>
</dbReference>
<reference evidence="2" key="1">
    <citation type="submission" date="2020-05" db="UniProtKB">
        <authorList>
            <consortium name="EnsemblMetazoa"/>
        </authorList>
    </citation>
    <scope>IDENTIFICATION</scope>
    <source>
        <strain evidence="2">TTRI</strain>
    </source>
</reference>
<dbReference type="InterPro" id="IPR013783">
    <property type="entry name" value="Ig-like_fold"/>
</dbReference>
<dbReference type="VEuPathDB" id="VectorBase:GAUT021994"/>